<dbReference type="SUPFAM" id="SSF56235">
    <property type="entry name" value="N-terminal nucleophile aminohydrolases (Ntn hydrolases)"/>
    <property type="match status" value="1"/>
</dbReference>
<accession>A0A174TVW7</accession>
<proteinExistence type="inferred from homology"/>
<evidence type="ECO:0000256" key="6">
    <source>
        <dbReference type="ARBA" id="ARBA00044804"/>
    </source>
</evidence>
<feature type="domain" description="Choloylglycine hydrolase/NAAA C-terminal" evidence="10">
    <location>
        <begin position="2"/>
        <end position="317"/>
    </location>
</feature>
<organism evidence="11 12">
    <name type="scientific">Clostridium baratii</name>
    <dbReference type="NCBI Taxonomy" id="1561"/>
    <lineage>
        <taxon>Bacteria</taxon>
        <taxon>Bacillati</taxon>
        <taxon>Bacillota</taxon>
        <taxon>Clostridia</taxon>
        <taxon>Eubacteriales</taxon>
        <taxon>Clostridiaceae</taxon>
        <taxon>Clostridium</taxon>
    </lineage>
</organism>
<dbReference type="InterPro" id="IPR047711">
    <property type="entry name" value="CBAH"/>
</dbReference>
<dbReference type="EC" id="3.5.1.24" evidence="5"/>
<dbReference type="RefSeq" id="WP_055207885.1">
    <property type="nucleotide sequence ID" value="NZ_CZBO01000003.1"/>
</dbReference>
<dbReference type="GO" id="GO:0045302">
    <property type="term" value="F:choloylglycine hydrolase activity"/>
    <property type="evidence" value="ECO:0007669"/>
    <property type="project" value="UniProtKB-EC"/>
</dbReference>
<evidence type="ECO:0000256" key="4">
    <source>
        <dbReference type="ARBA" id="ARBA00023098"/>
    </source>
</evidence>
<dbReference type="GO" id="GO:0006629">
    <property type="term" value="P:lipid metabolic process"/>
    <property type="evidence" value="ECO:0007669"/>
    <property type="project" value="UniProtKB-KW"/>
</dbReference>
<dbReference type="PANTHER" id="PTHR35527">
    <property type="entry name" value="CHOLOYLGLYCINE HYDROLASE"/>
    <property type="match status" value="1"/>
</dbReference>
<dbReference type="InterPro" id="IPR052193">
    <property type="entry name" value="Peptidase_C59"/>
</dbReference>
<dbReference type="Pfam" id="PF02275">
    <property type="entry name" value="CBAH"/>
    <property type="match status" value="1"/>
</dbReference>
<keyword evidence="3 11" id="KW-0378">Hydrolase</keyword>
<evidence type="ECO:0000259" key="10">
    <source>
        <dbReference type="Pfam" id="PF02275"/>
    </source>
</evidence>
<evidence type="ECO:0000256" key="3">
    <source>
        <dbReference type="ARBA" id="ARBA00022801"/>
    </source>
</evidence>
<evidence type="ECO:0000256" key="5">
    <source>
        <dbReference type="ARBA" id="ARBA00044769"/>
    </source>
</evidence>
<evidence type="ECO:0000313" key="11">
    <source>
        <dbReference type="EMBL" id="CUQ13226.1"/>
    </source>
</evidence>
<protein>
    <recommendedName>
        <fullName evidence="5">choloylglycine hydrolase</fullName>
        <ecNumber evidence="5">3.5.1.24</ecNumber>
    </recommendedName>
    <alternativeName>
        <fullName evidence="6">Bile salt hydrolase</fullName>
    </alternativeName>
    <alternativeName>
        <fullName evidence="7">Choloylglycine hydrolase</fullName>
    </alternativeName>
</protein>
<evidence type="ECO:0000256" key="1">
    <source>
        <dbReference type="ARBA" id="ARBA00004860"/>
    </source>
</evidence>
<dbReference type="NCBIfam" id="NF038245">
    <property type="entry name" value="bile_salt_hydro"/>
    <property type="match status" value="1"/>
</dbReference>
<evidence type="ECO:0000256" key="8">
    <source>
        <dbReference type="ARBA" id="ARBA00047285"/>
    </source>
</evidence>
<evidence type="ECO:0000256" key="7">
    <source>
        <dbReference type="ARBA" id="ARBA00044806"/>
    </source>
</evidence>
<reference evidence="11 12" key="1">
    <citation type="submission" date="2015-09" db="EMBL/GenBank/DDBJ databases">
        <authorList>
            <consortium name="Pathogen Informatics"/>
        </authorList>
    </citation>
    <scope>NUCLEOTIDE SEQUENCE [LARGE SCALE GENOMIC DNA]</scope>
    <source>
        <strain evidence="11 12">2789STDY5834956</strain>
    </source>
</reference>
<dbReference type="InterPro" id="IPR029055">
    <property type="entry name" value="Ntn_hydrolases_N"/>
</dbReference>
<keyword evidence="4" id="KW-0443">Lipid metabolism</keyword>
<comment type="catalytic activity">
    <reaction evidence="9">
        <text>taurodeoxycholate + H2O = deoxycholate + taurine</text>
        <dbReference type="Rhea" id="RHEA:47556"/>
        <dbReference type="ChEBI" id="CHEBI:15377"/>
        <dbReference type="ChEBI" id="CHEBI:23614"/>
        <dbReference type="ChEBI" id="CHEBI:36261"/>
        <dbReference type="ChEBI" id="CHEBI:507393"/>
    </reaction>
    <physiologicalReaction direction="left-to-right" evidence="9">
        <dbReference type="Rhea" id="RHEA:47557"/>
    </physiologicalReaction>
</comment>
<comment type="catalytic activity">
    <reaction evidence="8">
        <text>cholate + taurine = taurocholate + H2O</text>
        <dbReference type="Rhea" id="RHEA:47108"/>
        <dbReference type="ChEBI" id="CHEBI:15377"/>
        <dbReference type="ChEBI" id="CHEBI:29747"/>
        <dbReference type="ChEBI" id="CHEBI:36257"/>
        <dbReference type="ChEBI" id="CHEBI:507393"/>
    </reaction>
    <physiologicalReaction direction="right-to-left" evidence="8">
        <dbReference type="Rhea" id="RHEA:47110"/>
    </physiologicalReaction>
</comment>
<dbReference type="Gene3D" id="3.60.60.10">
    <property type="entry name" value="Penicillin V Acylase, Chain A"/>
    <property type="match status" value="1"/>
</dbReference>
<sequence>MCTSLTLKTKDNNHLLGRNMDFAIELNQSIHFIPRNYAIKNIIDNSNKKTKCACLGMGSILNNNPILADGLNEKGLMCATLYLPGYTEYEKELLENKENVAPYDIVLWILSRFESIEEVKSALKNLNIVDSKLSLLGIAPPLHWIVSDGSGKSIVIEKNSNGLDVLDNPVGVMTNSPNFNWHLTNLKQYIGMTPNQLSSTKFEDLTLDPLSQGTGTFGLPGDFTSPSRFVRACYLKDSITNIDTEIDGVTAMFHILSNCSIPKGAVKKSNGSEDITLYTSVMCCESGTYYYTDYDNSQITAVNIFKENLDSDSIKTYPYRNRQAIFMEN</sequence>
<gene>
    <name evidence="11" type="primary">yxeI</name>
    <name evidence="11" type="ORF">ERS852568_02043</name>
</gene>
<dbReference type="Proteomes" id="UP000095563">
    <property type="component" value="Unassembled WGS sequence"/>
</dbReference>
<evidence type="ECO:0000256" key="2">
    <source>
        <dbReference type="ARBA" id="ARBA00006625"/>
    </source>
</evidence>
<evidence type="ECO:0000256" key="9">
    <source>
        <dbReference type="ARBA" id="ARBA00048897"/>
    </source>
</evidence>
<evidence type="ECO:0000313" key="12">
    <source>
        <dbReference type="Proteomes" id="UP000095563"/>
    </source>
</evidence>
<dbReference type="PANTHER" id="PTHR35527:SF2">
    <property type="entry name" value="HYDROLASE"/>
    <property type="match status" value="1"/>
</dbReference>
<dbReference type="AlphaFoldDB" id="A0A174TVW7"/>
<name>A0A174TVW7_9CLOT</name>
<comment type="similarity">
    <text evidence="2">Belongs to the peptidase C59 family.</text>
</comment>
<comment type="pathway">
    <text evidence="1">Lipid metabolism; bile acid biosynthesis.</text>
</comment>
<dbReference type="InterPro" id="IPR029132">
    <property type="entry name" value="CBAH/NAAA_C"/>
</dbReference>
<dbReference type="CDD" id="cd00542">
    <property type="entry name" value="Ntn_PVA"/>
    <property type="match status" value="1"/>
</dbReference>
<dbReference type="EMBL" id="CZBO01000003">
    <property type="protein sequence ID" value="CUQ13226.1"/>
    <property type="molecule type" value="Genomic_DNA"/>
</dbReference>